<dbReference type="Pfam" id="PF01794">
    <property type="entry name" value="Ferric_reduct"/>
    <property type="match status" value="1"/>
</dbReference>
<dbReference type="GO" id="GO:0006826">
    <property type="term" value="P:iron ion transport"/>
    <property type="evidence" value="ECO:0007669"/>
    <property type="project" value="TreeGrafter"/>
</dbReference>
<feature type="transmembrane region" description="Helical" evidence="8">
    <location>
        <begin position="86"/>
        <end position="109"/>
    </location>
</feature>
<keyword evidence="4 8" id="KW-1133">Transmembrane helix</keyword>
<dbReference type="GO" id="GO:0006879">
    <property type="term" value="P:intracellular iron ion homeostasis"/>
    <property type="evidence" value="ECO:0007669"/>
    <property type="project" value="TreeGrafter"/>
</dbReference>
<feature type="region of interest" description="Disordered" evidence="7">
    <location>
        <begin position="164"/>
        <end position="183"/>
    </location>
</feature>
<comment type="subcellular location">
    <subcellularLocation>
        <location evidence="1">Membrane</location>
        <topology evidence="1">Multi-pass membrane protein</topology>
    </subcellularLocation>
</comment>
<feature type="transmembrane region" description="Helical" evidence="8">
    <location>
        <begin position="116"/>
        <end position="138"/>
    </location>
</feature>
<organism evidence="10 11">
    <name type="scientific">Stachybotrys chlorohalonatus (strain IBT 40285)</name>
    <dbReference type="NCBI Taxonomy" id="1283841"/>
    <lineage>
        <taxon>Eukaryota</taxon>
        <taxon>Fungi</taxon>
        <taxon>Dikarya</taxon>
        <taxon>Ascomycota</taxon>
        <taxon>Pezizomycotina</taxon>
        <taxon>Sordariomycetes</taxon>
        <taxon>Hypocreomycetidae</taxon>
        <taxon>Hypocreales</taxon>
        <taxon>Stachybotryaceae</taxon>
        <taxon>Stachybotrys</taxon>
    </lineage>
</organism>
<dbReference type="OMA" id="TVACCIM"/>
<dbReference type="GO" id="GO:0000293">
    <property type="term" value="F:ferric-chelate reductase activity"/>
    <property type="evidence" value="ECO:0007669"/>
    <property type="project" value="TreeGrafter"/>
</dbReference>
<keyword evidence="3 8" id="KW-0812">Transmembrane</keyword>
<proteinExistence type="predicted"/>
<evidence type="ECO:0000256" key="2">
    <source>
        <dbReference type="ARBA" id="ARBA00022448"/>
    </source>
</evidence>
<evidence type="ECO:0000256" key="4">
    <source>
        <dbReference type="ARBA" id="ARBA00022989"/>
    </source>
</evidence>
<name>A0A084QXP8_STAC4</name>
<reference evidence="10 11" key="1">
    <citation type="journal article" date="2014" name="BMC Genomics">
        <title>Comparative genome sequencing reveals chemotype-specific gene clusters in the toxigenic black mold Stachybotrys.</title>
        <authorList>
            <person name="Semeiks J."/>
            <person name="Borek D."/>
            <person name="Otwinowski Z."/>
            <person name="Grishin N.V."/>
        </authorList>
    </citation>
    <scope>NUCLEOTIDE SEQUENCE [LARGE SCALE GENOMIC DNA]</scope>
    <source>
        <strain evidence="10 11">IBT 40285</strain>
    </source>
</reference>
<dbReference type="EMBL" id="KL659731">
    <property type="protein sequence ID" value="KFA68733.1"/>
    <property type="molecule type" value="Genomic_DNA"/>
</dbReference>
<dbReference type="InterPro" id="IPR013130">
    <property type="entry name" value="Fe3_Rdtase_TM_dom"/>
</dbReference>
<feature type="domain" description="Ferric oxidoreductase" evidence="9">
    <location>
        <begin position="81"/>
        <end position="131"/>
    </location>
</feature>
<dbReference type="CDD" id="cd06186">
    <property type="entry name" value="NOX_Duox_like_FAD_NADP"/>
    <property type="match status" value="1"/>
</dbReference>
<evidence type="ECO:0000256" key="6">
    <source>
        <dbReference type="ARBA" id="ARBA00023136"/>
    </source>
</evidence>
<dbReference type="PANTHER" id="PTHR32361:SF9">
    <property type="entry name" value="FERRIC REDUCTASE TRANSMEMBRANE COMPONENT 3-RELATED"/>
    <property type="match status" value="1"/>
</dbReference>
<evidence type="ECO:0000256" key="7">
    <source>
        <dbReference type="SAM" id="MobiDB-lite"/>
    </source>
</evidence>
<keyword evidence="5" id="KW-0406">Ion transport</keyword>
<dbReference type="PANTHER" id="PTHR32361">
    <property type="entry name" value="FERRIC/CUPRIC REDUCTASE TRANSMEMBRANE COMPONENT"/>
    <property type="match status" value="1"/>
</dbReference>
<keyword evidence="2" id="KW-0813">Transport</keyword>
<protein>
    <recommendedName>
        <fullName evidence="9">Ferric oxidoreductase domain-containing protein</fullName>
    </recommendedName>
</protein>
<accession>A0A084QXP8</accession>
<dbReference type="OrthoDB" id="167398at2759"/>
<dbReference type="HOGENOM" id="CLU_010365_2_1_1"/>
<dbReference type="AlphaFoldDB" id="A0A084QXP8"/>
<dbReference type="STRING" id="1283841.A0A084QXP8"/>
<feature type="transmembrane region" description="Helical" evidence="8">
    <location>
        <begin position="31"/>
        <end position="49"/>
    </location>
</feature>
<keyword evidence="6 8" id="KW-0472">Membrane</keyword>
<dbReference type="GO" id="GO:0015677">
    <property type="term" value="P:copper ion import"/>
    <property type="evidence" value="ECO:0007669"/>
    <property type="project" value="TreeGrafter"/>
</dbReference>
<dbReference type="InParanoid" id="A0A084QXP8"/>
<gene>
    <name evidence="10" type="ORF">S40285_08864</name>
</gene>
<dbReference type="InterPro" id="IPR051410">
    <property type="entry name" value="Ferric/Cupric_Reductase"/>
</dbReference>
<dbReference type="Proteomes" id="UP000028524">
    <property type="component" value="Unassembled WGS sequence"/>
</dbReference>
<evidence type="ECO:0000256" key="8">
    <source>
        <dbReference type="SAM" id="Phobius"/>
    </source>
</evidence>
<evidence type="ECO:0000256" key="3">
    <source>
        <dbReference type="ARBA" id="ARBA00022692"/>
    </source>
</evidence>
<evidence type="ECO:0000256" key="1">
    <source>
        <dbReference type="ARBA" id="ARBA00004141"/>
    </source>
</evidence>
<evidence type="ECO:0000256" key="5">
    <source>
        <dbReference type="ARBA" id="ARBA00023065"/>
    </source>
</evidence>
<dbReference type="GO" id="GO:0005886">
    <property type="term" value="C:plasma membrane"/>
    <property type="evidence" value="ECO:0007669"/>
    <property type="project" value="TreeGrafter"/>
</dbReference>
<evidence type="ECO:0000313" key="10">
    <source>
        <dbReference type="EMBL" id="KFA68733.1"/>
    </source>
</evidence>
<evidence type="ECO:0000313" key="11">
    <source>
        <dbReference type="Proteomes" id="UP000028524"/>
    </source>
</evidence>
<keyword evidence="11" id="KW-1185">Reference proteome</keyword>
<sequence>MGTQYLEELYFAAALLVHLEGDEIDRMMGEALYVFAFIVLNVVICPVDYRHEWPHRMYRSEYVEIMFDISDRTGIVAFAIEPLSELYWIWGVVSTMSPVGLAFFGITWIRRNHYELFLITHIILAIFVLVGAWCHVHWGVWENHPFSVVPTSLIRRAQKGKLGESTEASEVPNCSGKGSDSQAEKGVDVTVRPAGGPASITATTVLTLYIKKYKGMTKYLKQAEKFTTLIQGPFSDRSHDELMLCDRLVCFGGGVGITGVLPLVAAHSNAKLYWSMKEADFALAADLAVVTDSLDESEVCVGHRYDVRDVLDMESSGRYEKIGVVVCGLGALCDEVRATVSRLGWHNREVSYMFSVEAFGW</sequence>
<dbReference type="InterPro" id="IPR039261">
    <property type="entry name" value="FNR_nucleotide-bd"/>
</dbReference>
<dbReference type="SUPFAM" id="SSF52343">
    <property type="entry name" value="Ferredoxin reductase-like, C-terminal NADP-linked domain"/>
    <property type="match status" value="1"/>
</dbReference>
<evidence type="ECO:0000259" key="9">
    <source>
        <dbReference type="Pfam" id="PF01794"/>
    </source>
</evidence>